<feature type="domain" description="Nitroreductase" evidence="6">
    <location>
        <begin position="17"/>
        <end position="185"/>
    </location>
</feature>
<comment type="caution">
    <text evidence="7">The sequence shown here is derived from an EMBL/GenBank/DDBJ whole genome shotgun (WGS) entry which is preliminary data.</text>
</comment>
<protein>
    <recommendedName>
        <fullName evidence="6">Nitroreductase domain-containing protein</fullName>
    </recommendedName>
</protein>
<dbReference type="Gene3D" id="3.40.109.10">
    <property type="entry name" value="NADH Oxidase"/>
    <property type="match status" value="1"/>
</dbReference>
<evidence type="ECO:0000256" key="2">
    <source>
        <dbReference type="ARBA" id="ARBA00022630"/>
    </source>
</evidence>
<accession>A0ABD0YC36</accession>
<sequence>MEESEAKSEEYYQLMDTRRTVKYFSPDHISFTIIQNIIKAAGTAPSGAHTEPWTYVVVCDPEVKMQIRKIIELDEKQCYAQRTGQRVNKIGKNTDSIWKKDYLTTAPYLILVFKQLYSFQDDSKKKMNFYNEMSVAIAAGILLTAIHYAGLVSLTSTPLNSENEIRKILNRPKNERLVLLVPVGYPAENATVPDLSRKHLSDIMVEI</sequence>
<feature type="transmembrane region" description="Helical" evidence="5">
    <location>
        <begin position="133"/>
        <end position="154"/>
    </location>
</feature>
<keyword evidence="3" id="KW-0288">FMN</keyword>
<evidence type="ECO:0000256" key="5">
    <source>
        <dbReference type="SAM" id="Phobius"/>
    </source>
</evidence>
<dbReference type="InterPro" id="IPR050627">
    <property type="entry name" value="Nitroreductase/BluB"/>
</dbReference>
<dbReference type="Pfam" id="PF00881">
    <property type="entry name" value="Nitroreductase"/>
    <property type="match status" value="1"/>
</dbReference>
<evidence type="ECO:0000256" key="3">
    <source>
        <dbReference type="ARBA" id="ARBA00022643"/>
    </source>
</evidence>
<keyword evidence="4" id="KW-0560">Oxidoreductase</keyword>
<dbReference type="InterPro" id="IPR000415">
    <property type="entry name" value="Nitroreductase-like"/>
</dbReference>
<evidence type="ECO:0000313" key="7">
    <source>
        <dbReference type="EMBL" id="KAL1124817.1"/>
    </source>
</evidence>
<organism evidence="7 8">
    <name type="scientific">Ranatra chinensis</name>
    <dbReference type="NCBI Taxonomy" id="642074"/>
    <lineage>
        <taxon>Eukaryota</taxon>
        <taxon>Metazoa</taxon>
        <taxon>Ecdysozoa</taxon>
        <taxon>Arthropoda</taxon>
        <taxon>Hexapoda</taxon>
        <taxon>Insecta</taxon>
        <taxon>Pterygota</taxon>
        <taxon>Neoptera</taxon>
        <taxon>Paraneoptera</taxon>
        <taxon>Hemiptera</taxon>
        <taxon>Heteroptera</taxon>
        <taxon>Panheteroptera</taxon>
        <taxon>Nepomorpha</taxon>
        <taxon>Nepidae</taxon>
        <taxon>Ranatrinae</taxon>
        <taxon>Ranatra</taxon>
    </lineage>
</organism>
<proteinExistence type="inferred from homology"/>
<dbReference type="EMBL" id="JBFDAA010000010">
    <property type="protein sequence ID" value="KAL1124817.1"/>
    <property type="molecule type" value="Genomic_DNA"/>
</dbReference>
<dbReference type="PANTHER" id="PTHR23026:SF90">
    <property type="entry name" value="IODOTYROSINE DEIODINASE 1"/>
    <property type="match status" value="1"/>
</dbReference>
<reference evidence="7 8" key="1">
    <citation type="submission" date="2024-07" db="EMBL/GenBank/DDBJ databases">
        <title>Chromosome-level genome assembly of the water stick insect Ranatra chinensis (Heteroptera: Nepidae).</title>
        <authorList>
            <person name="Liu X."/>
        </authorList>
    </citation>
    <scope>NUCLEOTIDE SEQUENCE [LARGE SCALE GENOMIC DNA]</scope>
    <source>
        <strain evidence="7">Cailab_2021Rc</strain>
        <tissue evidence="7">Muscle</tissue>
    </source>
</reference>
<comment type="similarity">
    <text evidence="1">Belongs to the nitroreductase family.</text>
</comment>
<dbReference type="AlphaFoldDB" id="A0ABD0YC36"/>
<dbReference type="SUPFAM" id="SSF55469">
    <property type="entry name" value="FMN-dependent nitroreductase-like"/>
    <property type="match status" value="1"/>
</dbReference>
<keyword evidence="2" id="KW-0285">Flavoprotein</keyword>
<dbReference type="PANTHER" id="PTHR23026">
    <property type="entry name" value="NADPH NITROREDUCTASE"/>
    <property type="match status" value="1"/>
</dbReference>
<dbReference type="CDD" id="cd02144">
    <property type="entry name" value="iodotyrosine_dehalogenase"/>
    <property type="match status" value="1"/>
</dbReference>
<keyword evidence="5" id="KW-0472">Membrane</keyword>
<name>A0ABD0YC36_9HEMI</name>
<gene>
    <name evidence="7" type="ORF">AAG570_001438</name>
</gene>
<evidence type="ECO:0000256" key="4">
    <source>
        <dbReference type="ARBA" id="ARBA00023002"/>
    </source>
</evidence>
<dbReference type="Proteomes" id="UP001558652">
    <property type="component" value="Unassembled WGS sequence"/>
</dbReference>
<evidence type="ECO:0000259" key="6">
    <source>
        <dbReference type="Pfam" id="PF00881"/>
    </source>
</evidence>
<evidence type="ECO:0000313" key="8">
    <source>
        <dbReference type="Proteomes" id="UP001558652"/>
    </source>
</evidence>
<keyword evidence="5" id="KW-0812">Transmembrane</keyword>
<dbReference type="InterPro" id="IPR029479">
    <property type="entry name" value="Nitroreductase"/>
</dbReference>
<evidence type="ECO:0000256" key="1">
    <source>
        <dbReference type="ARBA" id="ARBA00007118"/>
    </source>
</evidence>
<dbReference type="GO" id="GO:0140616">
    <property type="term" value="F:iodotyrosine deiodinase activity"/>
    <property type="evidence" value="ECO:0007669"/>
    <property type="project" value="UniProtKB-ARBA"/>
</dbReference>
<keyword evidence="5" id="KW-1133">Transmembrane helix</keyword>
<keyword evidence="8" id="KW-1185">Reference proteome</keyword>